<gene>
    <name evidence="10" type="ORF">SUNI508_11402</name>
</gene>
<evidence type="ECO:0000256" key="2">
    <source>
        <dbReference type="ARBA" id="ARBA00010992"/>
    </source>
</evidence>
<dbReference type="InterPro" id="IPR005829">
    <property type="entry name" value="Sugar_transporter_CS"/>
</dbReference>
<feature type="transmembrane region" description="Helical" evidence="8">
    <location>
        <begin position="326"/>
        <end position="347"/>
    </location>
</feature>
<keyword evidence="3" id="KW-0813">Transport</keyword>
<dbReference type="SUPFAM" id="SSF103473">
    <property type="entry name" value="MFS general substrate transporter"/>
    <property type="match status" value="1"/>
</dbReference>
<feature type="transmembrane region" description="Helical" evidence="8">
    <location>
        <begin position="12"/>
        <end position="35"/>
    </location>
</feature>
<feature type="domain" description="Major facilitator superfamily (MFS) profile" evidence="9">
    <location>
        <begin position="16"/>
        <end position="478"/>
    </location>
</feature>
<evidence type="ECO:0000256" key="8">
    <source>
        <dbReference type="SAM" id="Phobius"/>
    </source>
</evidence>
<feature type="transmembrane region" description="Helical" evidence="8">
    <location>
        <begin position="388"/>
        <end position="413"/>
    </location>
</feature>
<keyword evidence="6 8" id="KW-0472">Membrane</keyword>
<comment type="caution">
    <text evidence="10">The sequence shown here is derived from an EMBL/GenBank/DDBJ whole genome shotgun (WGS) entry which is preliminary data.</text>
</comment>
<evidence type="ECO:0000256" key="6">
    <source>
        <dbReference type="ARBA" id="ARBA00023136"/>
    </source>
</evidence>
<evidence type="ECO:0000256" key="3">
    <source>
        <dbReference type="ARBA" id="ARBA00022448"/>
    </source>
</evidence>
<keyword evidence="4 8" id="KW-0812">Transmembrane</keyword>
<dbReference type="PANTHER" id="PTHR48022:SF2">
    <property type="entry name" value="PLASTIDIC GLUCOSE TRANSPORTER 4"/>
    <property type="match status" value="1"/>
</dbReference>
<name>A0ABR2UHQ3_9PEZI</name>
<feature type="transmembrane region" description="Helical" evidence="8">
    <location>
        <begin position="288"/>
        <end position="314"/>
    </location>
</feature>
<evidence type="ECO:0000259" key="9">
    <source>
        <dbReference type="PROSITE" id="PS50850"/>
    </source>
</evidence>
<proteinExistence type="inferred from homology"/>
<feature type="transmembrane region" description="Helical" evidence="8">
    <location>
        <begin position="87"/>
        <end position="112"/>
    </location>
</feature>
<dbReference type="Proteomes" id="UP001408356">
    <property type="component" value="Unassembled WGS sequence"/>
</dbReference>
<dbReference type="EMBL" id="JARVKF010000430">
    <property type="protein sequence ID" value="KAK9414076.1"/>
    <property type="molecule type" value="Genomic_DNA"/>
</dbReference>
<feature type="transmembrane region" description="Helical" evidence="8">
    <location>
        <begin position="149"/>
        <end position="167"/>
    </location>
</feature>
<protein>
    <submittedName>
        <fullName evidence="10">Major facilitator superfamily (MFS) profile domain-containing protein</fullName>
    </submittedName>
</protein>
<feature type="transmembrane region" description="Helical" evidence="8">
    <location>
        <begin position="118"/>
        <end position="137"/>
    </location>
</feature>
<dbReference type="Gene3D" id="1.20.1250.20">
    <property type="entry name" value="MFS general substrate transporter like domains"/>
    <property type="match status" value="1"/>
</dbReference>
<feature type="transmembrane region" description="Helical" evidence="8">
    <location>
        <begin position="55"/>
        <end position="75"/>
    </location>
</feature>
<dbReference type="PROSITE" id="PS50850">
    <property type="entry name" value="MFS"/>
    <property type="match status" value="1"/>
</dbReference>
<organism evidence="10 11">
    <name type="scientific">Seiridium unicorne</name>
    <dbReference type="NCBI Taxonomy" id="138068"/>
    <lineage>
        <taxon>Eukaryota</taxon>
        <taxon>Fungi</taxon>
        <taxon>Dikarya</taxon>
        <taxon>Ascomycota</taxon>
        <taxon>Pezizomycotina</taxon>
        <taxon>Sordariomycetes</taxon>
        <taxon>Xylariomycetidae</taxon>
        <taxon>Amphisphaeriales</taxon>
        <taxon>Sporocadaceae</taxon>
        <taxon>Seiridium</taxon>
    </lineage>
</organism>
<dbReference type="InterPro" id="IPR005828">
    <property type="entry name" value="MFS_sugar_transport-like"/>
</dbReference>
<dbReference type="PANTHER" id="PTHR48022">
    <property type="entry name" value="PLASTIDIC GLUCOSE TRANSPORTER 4"/>
    <property type="match status" value="1"/>
</dbReference>
<dbReference type="PRINTS" id="PR00171">
    <property type="entry name" value="SUGRTRNSPORT"/>
</dbReference>
<comment type="similarity">
    <text evidence="2">Belongs to the major facilitator superfamily. Sugar transporter (TC 2.A.1.1) family.</text>
</comment>
<feature type="region of interest" description="Disordered" evidence="7">
    <location>
        <begin position="232"/>
        <end position="268"/>
    </location>
</feature>
<dbReference type="InterPro" id="IPR036259">
    <property type="entry name" value="MFS_trans_sf"/>
</dbReference>
<evidence type="ECO:0000256" key="7">
    <source>
        <dbReference type="SAM" id="MobiDB-lite"/>
    </source>
</evidence>
<dbReference type="InterPro" id="IPR020846">
    <property type="entry name" value="MFS_dom"/>
</dbReference>
<dbReference type="PROSITE" id="PS00217">
    <property type="entry name" value="SUGAR_TRANSPORT_2"/>
    <property type="match status" value="1"/>
</dbReference>
<keyword evidence="11" id="KW-1185">Reference proteome</keyword>
<evidence type="ECO:0000256" key="5">
    <source>
        <dbReference type="ARBA" id="ARBA00022989"/>
    </source>
</evidence>
<evidence type="ECO:0000256" key="4">
    <source>
        <dbReference type="ARBA" id="ARBA00022692"/>
    </source>
</evidence>
<dbReference type="InterPro" id="IPR003663">
    <property type="entry name" value="Sugar/inositol_transpt"/>
</dbReference>
<feature type="transmembrane region" description="Helical" evidence="8">
    <location>
        <begin position="356"/>
        <end position="376"/>
    </location>
</feature>
<reference evidence="10 11" key="1">
    <citation type="journal article" date="2024" name="J. Plant Pathol.">
        <title>Sequence and assembly of the genome of Seiridium unicorne, isolate CBS 538.82, causal agent of cypress canker disease.</title>
        <authorList>
            <person name="Scali E."/>
            <person name="Rocca G.D."/>
            <person name="Danti R."/>
            <person name="Garbelotto M."/>
            <person name="Barberini S."/>
            <person name="Baroncelli R."/>
            <person name="Emiliani G."/>
        </authorList>
    </citation>
    <scope>NUCLEOTIDE SEQUENCE [LARGE SCALE GENOMIC DNA]</scope>
    <source>
        <strain evidence="10 11">BM-138-508</strain>
    </source>
</reference>
<evidence type="ECO:0000313" key="11">
    <source>
        <dbReference type="Proteomes" id="UP001408356"/>
    </source>
</evidence>
<dbReference type="Pfam" id="PF00083">
    <property type="entry name" value="Sugar_tr"/>
    <property type="match status" value="1"/>
</dbReference>
<evidence type="ECO:0000256" key="1">
    <source>
        <dbReference type="ARBA" id="ARBA00004141"/>
    </source>
</evidence>
<feature type="transmembrane region" description="Helical" evidence="8">
    <location>
        <begin position="425"/>
        <end position="447"/>
    </location>
</feature>
<sequence length="503" mass="54195">MALPKVFQRPPGYVVASILCALSGFSFGIETSIIGPVTIMDDFERTIGGSSQPTVQGLIVSCLILAAAISSLFAGKLADSIGRVWGIAIGTFIFAVGSGIQAASVNIAMFIIGRVIEGIGEGLYVGPMIVYICEISVPKYRAVLTTAPQLLHCFGLIVGFFGCYGTTNIPSSLSWRLPFIFLAAYSFAFTIMAITLLPPSPRWLTLRGRDKEAAVVWEKLGVSPADREKIIHQQSDSSEIQSTSSSQNLDTRRGHVAPRNVTEPQNTVDEPQTTILEAFSSPRSRRQLLFAVFLMGMQMMSGVDGVLFYAPLLFQQAGLSTDQSSFLASGVTGIVIFLVTVPATIWADRWGRRPSLVYGGASMAVLMFLIGSLYAANAVHGDSGAGRWVVIVTIYIYVVIYCVTWGVHIKVYAAEIQPKRTRATAVGMAYVSYSISNFLVALITPVMLANTVFGAYFLFGACLAVTSATGFVFMPETRGKSLDDIEEAFHYKSPILGLLASKA</sequence>
<dbReference type="InterPro" id="IPR050360">
    <property type="entry name" value="MFS_Sugar_Transporters"/>
</dbReference>
<keyword evidence="5 8" id="KW-1133">Transmembrane helix</keyword>
<feature type="transmembrane region" description="Helical" evidence="8">
    <location>
        <begin position="453"/>
        <end position="473"/>
    </location>
</feature>
<evidence type="ECO:0000313" key="10">
    <source>
        <dbReference type="EMBL" id="KAK9414076.1"/>
    </source>
</evidence>
<comment type="subcellular location">
    <subcellularLocation>
        <location evidence="1">Membrane</location>
        <topology evidence="1">Multi-pass membrane protein</topology>
    </subcellularLocation>
</comment>
<feature type="transmembrane region" description="Helical" evidence="8">
    <location>
        <begin position="179"/>
        <end position="197"/>
    </location>
</feature>
<feature type="compositionally biased region" description="Low complexity" evidence="7">
    <location>
        <begin position="233"/>
        <end position="247"/>
    </location>
</feature>
<accession>A0ABR2UHQ3</accession>